<proteinExistence type="predicted"/>
<evidence type="ECO:0000313" key="2">
    <source>
        <dbReference type="EMBL" id="MFI2228376.1"/>
    </source>
</evidence>
<name>A0ABW7VSQ0_9NOCA</name>
<dbReference type="InterPro" id="IPR036365">
    <property type="entry name" value="PGBD-like_sf"/>
</dbReference>
<dbReference type="Pfam" id="PF01471">
    <property type="entry name" value="PG_binding_1"/>
    <property type="match status" value="1"/>
</dbReference>
<gene>
    <name evidence="2" type="ORF">ACH49Z_00805</name>
</gene>
<protein>
    <submittedName>
        <fullName evidence="2">Peptidoglycan-binding protein</fullName>
    </submittedName>
</protein>
<organism evidence="2 3">
    <name type="scientific">Nocardia testacea</name>
    <dbReference type="NCBI Taxonomy" id="248551"/>
    <lineage>
        <taxon>Bacteria</taxon>
        <taxon>Bacillati</taxon>
        <taxon>Actinomycetota</taxon>
        <taxon>Actinomycetes</taxon>
        <taxon>Mycobacteriales</taxon>
        <taxon>Nocardiaceae</taxon>
        <taxon>Nocardia</taxon>
    </lineage>
</organism>
<feature type="domain" description="Peptidoglycan binding-like" evidence="1">
    <location>
        <begin position="105"/>
        <end position="170"/>
    </location>
</feature>
<dbReference type="RefSeq" id="WP_397058534.1">
    <property type="nucleotide sequence ID" value="NZ_JBIRYL010000001.1"/>
</dbReference>
<accession>A0ABW7VSQ0</accession>
<sequence>MSHVFAAAPALRPHPARRGVPAELTGLLALQRQAGNRAVASLIAQRCGDTPPGQCACHGNDEDEEQVQRLTAEAQPAELTSDKYKGQPRLEAAYDNAPALGIGERGDGVRLVQEGLVAEGHPMPKSTLPGGEMDGKFGGETKGVVADFQRAKALPGGGDGRVGRHTMGKLDELAKGGGGGGGGGGNPTPAQVCGDPPCGQPYVELKQGLFVSLCDNKLAFGSPRMAFVGCGPSGLVPGGTPPGNVGLFSPSWTQVAPLSICGTDDPSIQIGHIQTVAWDVDSAVYEGPKGAPIQGPRTCVQGARDCLGTAPPPWFAPPGANFGPQPMGPKMTALTLHDQPFLAKLKSHLPDHPADPKKQNLRAFPLLMISLTGVFHIWLIARRKDGTVVFIHNWTVGLDTRATRTGPDPCGPASWAIGGGAKELANASGQGGPAPNLTGACANSLTKPC</sequence>
<dbReference type="Gene3D" id="1.10.101.10">
    <property type="entry name" value="PGBD-like superfamily/PGBD"/>
    <property type="match status" value="1"/>
</dbReference>
<evidence type="ECO:0000259" key="1">
    <source>
        <dbReference type="Pfam" id="PF01471"/>
    </source>
</evidence>
<dbReference type="InterPro" id="IPR002477">
    <property type="entry name" value="Peptidoglycan-bd-like"/>
</dbReference>
<dbReference type="EMBL" id="JBIRYL010000001">
    <property type="protein sequence ID" value="MFI2228376.1"/>
    <property type="molecule type" value="Genomic_DNA"/>
</dbReference>
<reference evidence="2 3" key="1">
    <citation type="submission" date="2024-10" db="EMBL/GenBank/DDBJ databases">
        <title>The Natural Products Discovery Center: Release of the First 8490 Sequenced Strains for Exploring Actinobacteria Biosynthetic Diversity.</title>
        <authorList>
            <person name="Kalkreuter E."/>
            <person name="Kautsar S.A."/>
            <person name="Yang D."/>
            <person name="Bader C.D."/>
            <person name="Teijaro C.N."/>
            <person name="Fluegel L."/>
            <person name="Davis C.M."/>
            <person name="Simpson J.R."/>
            <person name="Lauterbach L."/>
            <person name="Steele A.D."/>
            <person name="Gui C."/>
            <person name="Meng S."/>
            <person name="Li G."/>
            <person name="Viehrig K."/>
            <person name="Ye F."/>
            <person name="Su P."/>
            <person name="Kiefer A.F."/>
            <person name="Nichols A."/>
            <person name="Cepeda A.J."/>
            <person name="Yan W."/>
            <person name="Fan B."/>
            <person name="Jiang Y."/>
            <person name="Adhikari A."/>
            <person name="Zheng C.-J."/>
            <person name="Schuster L."/>
            <person name="Cowan T.M."/>
            <person name="Smanski M.J."/>
            <person name="Chevrette M.G."/>
            <person name="De Carvalho L.P.S."/>
            <person name="Shen B."/>
        </authorList>
    </citation>
    <scope>NUCLEOTIDE SEQUENCE [LARGE SCALE GENOMIC DNA]</scope>
    <source>
        <strain evidence="2 3">NPDC019377</strain>
    </source>
</reference>
<evidence type="ECO:0000313" key="3">
    <source>
        <dbReference type="Proteomes" id="UP001611494"/>
    </source>
</evidence>
<dbReference type="Proteomes" id="UP001611494">
    <property type="component" value="Unassembled WGS sequence"/>
</dbReference>
<keyword evidence="3" id="KW-1185">Reference proteome</keyword>
<dbReference type="InterPro" id="IPR036366">
    <property type="entry name" value="PGBDSf"/>
</dbReference>
<comment type="caution">
    <text evidence="2">The sequence shown here is derived from an EMBL/GenBank/DDBJ whole genome shotgun (WGS) entry which is preliminary data.</text>
</comment>
<dbReference type="SUPFAM" id="SSF47090">
    <property type="entry name" value="PGBD-like"/>
    <property type="match status" value="1"/>
</dbReference>